<protein>
    <submittedName>
        <fullName evidence="1">5-formyltetrahydrofolate cyclo-ligase family protein</fullName>
    </submittedName>
</protein>
<dbReference type="InterPro" id="IPR002698">
    <property type="entry name" value="FTHF_cligase"/>
</dbReference>
<dbReference type="PANTHER" id="PTHR13017:SF0">
    <property type="entry name" value="METHENYLTETRAHYDROFOLATE SYNTHASE DOMAIN-CONTAINING PROTEIN"/>
    <property type="match status" value="1"/>
</dbReference>
<dbReference type="Pfam" id="PF01812">
    <property type="entry name" value="5-FTHF_cyc-lig"/>
    <property type="match status" value="1"/>
</dbReference>
<dbReference type="EMBL" id="QWLB01000028">
    <property type="protein sequence ID" value="RIH91933.1"/>
    <property type="molecule type" value="Genomic_DNA"/>
</dbReference>
<dbReference type="InterPro" id="IPR037171">
    <property type="entry name" value="NagB/RpiA_transferase-like"/>
</dbReference>
<proteinExistence type="predicted"/>
<comment type="caution">
    <text evidence="1">The sequence shown here is derived from an EMBL/GenBank/DDBJ whole genome shotgun (WGS) entry which is preliminary data.</text>
</comment>
<evidence type="ECO:0000313" key="1">
    <source>
        <dbReference type="EMBL" id="RIH91933.1"/>
    </source>
</evidence>
<dbReference type="PANTHER" id="PTHR13017">
    <property type="entry name" value="5-FORMYLTETRAHYDROFOLATE CYCLO-LIGASE-RELATED"/>
    <property type="match status" value="1"/>
</dbReference>
<evidence type="ECO:0000313" key="2">
    <source>
        <dbReference type="Proteomes" id="UP000266178"/>
    </source>
</evidence>
<reference evidence="1 2" key="1">
    <citation type="submission" date="2018-08" db="EMBL/GenBank/DDBJ databases">
        <title>Meiothermus granaticius genome AF-68 sequencing project.</title>
        <authorList>
            <person name="Da Costa M.S."/>
            <person name="Albuquerque L."/>
            <person name="Raposo P."/>
            <person name="Froufe H.J.C."/>
            <person name="Barroso C.S."/>
            <person name="Egas C."/>
        </authorList>
    </citation>
    <scope>NUCLEOTIDE SEQUENCE [LARGE SCALE GENOMIC DNA]</scope>
    <source>
        <strain evidence="1 2">AF-68</strain>
    </source>
</reference>
<dbReference type="Gene3D" id="3.40.50.10420">
    <property type="entry name" value="NagB/RpiA/CoA transferase-like"/>
    <property type="match status" value="1"/>
</dbReference>
<dbReference type="AlphaFoldDB" id="A0A399F760"/>
<organism evidence="1 2">
    <name type="scientific">Meiothermus granaticius NBRC 107808</name>
    <dbReference type="NCBI Taxonomy" id="1227551"/>
    <lineage>
        <taxon>Bacteria</taxon>
        <taxon>Thermotogati</taxon>
        <taxon>Deinococcota</taxon>
        <taxon>Deinococci</taxon>
        <taxon>Thermales</taxon>
        <taxon>Thermaceae</taxon>
        <taxon>Meiothermus</taxon>
    </lineage>
</organism>
<gene>
    <name evidence="1" type="ORF">Mgrana_02114</name>
</gene>
<keyword evidence="2" id="KW-1185">Reference proteome</keyword>
<dbReference type="SUPFAM" id="SSF100950">
    <property type="entry name" value="NagB/RpiA/CoA transferase-like"/>
    <property type="match status" value="1"/>
</dbReference>
<dbReference type="GO" id="GO:0005737">
    <property type="term" value="C:cytoplasm"/>
    <property type="evidence" value="ECO:0007669"/>
    <property type="project" value="TreeGrafter"/>
</dbReference>
<name>A0A399F760_9DEIN</name>
<keyword evidence="1" id="KW-0436">Ligase</keyword>
<dbReference type="InterPro" id="IPR024185">
    <property type="entry name" value="FTHF_cligase-like_sf"/>
</dbReference>
<dbReference type="GO" id="GO:0016874">
    <property type="term" value="F:ligase activity"/>
    <property type="evidence" value="ECO:0007669"/>
    <property type="project" value="UniProtKB-KW"/>
</dbReference>
<dbReference type="Proteomes" id="UP000266178">
    <property type="component" value="Unassembled WGS sequence"/>
</dbReference>
<sequence length="209" mass="22940">MVLSGMRAGWLKTWEERSILRSVTQGEVREFVWNALSQARAAAYPTPPHGHHPNFVGAGRASERLMLNPVYLKAETLLAGPDQVLKPLREAAMKSGKRVILPHPDKAGQYVSLEGLHPSQLKRVRDVARLGQPVLLAETAIDLVLVGAVAVDETLGWIGKGYGFPYRGLEVAAPWACLAHTLMVFEELPCEPERRMSLIATPHQVLTVG</sequence>
<accession>A0A399F760</accession>